<keyword evidence="6 9" id="KW-0238">DNA-binding</keyword>
<dbReference type="SMART" id="SM00132">
    <property type="entry name" value="LIM"/>
    <property type="match status" value="2"/>
</dbReference>
<evidence type="ECO:0000256" key="4">
    <source>
        <dbReference type="ARBA" id="ARBA00022833"/>
    </source>
</evidence>
<dbReference type="PROSITE" id="PS00027">
    <property type="entry name" value="HOMEOBOX_1"/>
    <property type="match status" value="1"/>
</dbReference>
<evidence type="ECO:0000256" key="12">
    <source>
        <dbReference type="SAM" id="MobiDB-lite"/>
    </source>
</evidence>
<gene>
    <name evidence="16" type="primary">LOC110976265</name>
</gene>
<dbReference type="FunFam" id="2.10.110.10:FF:000136">
    <property type="entry name" value="LIM domain family"/>
    <property type="match status" value="1"/>
</dbReference>
<dbReference type="PANTHER" id="PTHR24208:SF168">
    <property type="entry name" value="PROTEIN APTEROUS"/>
    <property type="match status" value="1"/>
</dbReference>
<dbReference type="CDD" id="cd09369">
    <property type="entry name" value="LIM1_Lhx2_Lhx9"/>
    <property type="match status" value="1"/>
</dbReference>
<feature type="DNA-binding region" description="Homeobox" evidence="9">
    <location>
        <begin position="305"/>
        <end position="364"/>
    </location>
</feature>
<evidence type="ECO:0000259" key="14">
    <source>
        <dbReference type="PROSITE" id="PS50071"/>
    </source>
</evidence>
<keyword evidence="5 10" id="KW-0440">LIM domain</keyword>
<evidence type="ECO:0000256" key="2">
    <source>
        <dbReference type="ARBA" id="ARBA00022723"/>
    </source>
</evidence>
<keyword evidence="3" id="KW-0677">Repeat</keyword>
<evidence type="ECO:0000256" key="11">
    <source>
        <dbReference type="RuleBase" id="RU000682"/>
    </source>
</evidence>
<dbReference type="PROSITE" id="PS00478">
    <property type="entry name" value="LIM_DOMAIN_1"/>
    <property type="match status" value="1"/>
</dbReference>
<feature type="region of interest" description="Disordered" evidence="12">
    <location>
        <begin position="202"/>
        <end position="250"/>
    </location>
</feature>
<dbReference type="SUPFAM" id="SSF46689">
    <property type="entry name" value="Homeodomain-like"/>
    <property type="match status" value="1"/>
</dbReference>
<evidence type="ECO:0000256" key="7">
    <source>
        <dbReference type="ARBA" id="ARBA00023155"/>
    </source>
</evidence>
<evidence type="ECO:0000256" key="5">
    <source>
        <dbReference type="ARBA" id="ARBA00023038"/>
    </source>
</evidence>
<feature type="region of interest" description="Disordered" evidence="12">
    <location>
        <begin position="363"/>
        <end position="444"/>
    </location>
</feature>
<dbReference type="InterPro" id="IPR050453">
    <property type="entry name" value="LIM_Homeobox_TF"/>
</dbReference>
<dbReference type="CDD" id="cd09377">
    <property type="entry name" value="LIM2_Lhx2_Lhx9"/>
    <property type="match status" value="1"/>
</dbReference>
<dbReference type="GO" id="GO:0000977">
    <property type="term" value="F:RNA polymerase II transcription regulatory region sequence-specific DNA binding"/>
    <property type="evidence" value="ECO:0007669"/>
    <property type="project" value="TreeGrafter"/>
</dbReference>
<dbReference type="SMART" id="SM00389">
    <property type="entry name" value="HOX"/>
    <property type="match status" value="1"/>
</dbReference>
<evidence type="ECO:0000256" key="1">
    <source>
        <dbReference type="ARBA" id="ARBA00004123"/>
    </source>
</evidence>
<dbReference type="GO" id="GO:0005634">
    <property type="term" value="C:nucleus"/>
    <property type="evidence" value="ECO:0007669"/>
    <property type="project" value="UniProtKB-SubCell"/>
</dbReference>
<dbReference type="GO" id="GO:0046872">
    <property type="term" value="F:metal ion binding"/>
    <property type="evidence" value="ECO:0007669"/>
    <property type="project" value="UniProtKB-KW"/>
</dbReference>
<reference evidence="16" key="1">
    <citation type="submission" date="2025-08" db="UniProtKB">
        <authorList>
            <consortium name="RefSeq"/>
        </authorList>
    </citation>
    <scope>IDENTIFICATION</scope>
</reference>
<evidence type="ECO:0000313" key="16">
    <source>
        <dbReference type="RefSeq" id="XP_022085069.1"/>
    </source>
</evidence>
<dbReference type="Proteomes" id="UP000694845">
    <property type="component" value="Unplaced"/>
</dbReference>
<dbReference type="OrthoDB" id="9990008at2759"/>
<dbReference type="Pfam" id="PF00412">
    <property type="entry name" value="LIM"/>
    <property type="match status" value="2"/>
</dbReference>
<dbReference type="AlphaFoldDB" id="A0A8B7XW25"/>
<evidence type="ECO:0000313" key="15">
    <source>
        <dbReference type="Proteomes" id="UP000694845"/>
    </source>
</evidence>
<dbReference type="FunFam" id="1.10.10.60:FF:000027">
    <property type="entry name" value="LIM/homeobox protein Lhx9"/>
    <property type="match status" value="1"/>
</dbReference>
<feature type="domain" description="LIM zinc-binding" evidence="13">
    <location>
        <begin position="75"/>
        <end position="136"/>
    </location>
</feature>
<dbReference type="Pfam" id="PF00046">
    <property type="entry name" value="Homeodomain"/>
    <property type="match status" value="1"/>
</dbReference>
<feature type="region of interest" description="Disordered" evidence="12">
    <location>
        <begin position="41"/>
        <end position="68"/>
    </location>
</feature>
<organism evidence="15 16">
    <name type="scientific">Acanthaster planci</name>
    <name type="common">Crown-of-thorns starfish</name>
    <dbReference type="NCBI Taxonomy" id="133434"/>
    <lineage>
        <taxon>Eukaryota</taxon>
        <taxon>Metazoa</taxon>
        <taxon>Echinodermata</taxon>
        <taxon>Eleutherozoa</taxon>
        <taxon>Asterozoa</taxon>
        <taxon>Asteroidea</taxon>
        <taxon>Valvatacea</taxon>
        <taxon>Valvatida</taxon>
        <taxon>Acanthasteridae</taxon>
        <taxon>Acanthaster</taxon>
    </lineage>
</organism>
<dbReference type="PROSITE" id="PS50023">
    <property type="entry name" value="LIM_DOMAIN_2"/>
    <property type="match status" value="2"/>
</dbReference>
<evidence type="ECO:0000256" key="10">
    <source>
        <dbReference type="PROSITE-ProRule" id="PRU00125"/>
    </source>
</evidence>
<evidence type="ECO:0000256" key="6">
    <source>
        <dbReference type="ARBA" id="ARBA00023125"/>
    </source>
</evidence>
<dbReference type="Gene3D" id="2.10.110.10">
    <property type="entry name" value="Cysteine Rich Protein"/>
    <property type="match status" value="2"/>
</dbReference>
<protein>
    <submittedName>
        <fullName evidence="16">LIM/homeobox protein Lhx9-like</fullName>
    </submittedName>
</protein>
<feature type="compositionally biased region" description="Pro residues" evidence="12">
    <location>
        <begin position="239"/>
        <end position="248"/>
    </location>
</feature>
<dbReference type="GO" id="GO:0030182">
    <property type="term" value="P:neuron differentiation"/>
    <property type="evidence" value="ECO:0007669"/>
    <property type="project" value="TreeGrafter"/>
</dbReference>
<dbReference type="KEGG" id="aplc:110976265"/>
<feature type="compositionally biased region" description="Polar residues" evidence="12">
    <location>
        <begin position="53"/>
        <end position="62"/>
    </location>
</feature>
<evidence type="ECO:0000256" key="3">
    <source>
        <dbReference type="ARBA" id="ARBA00022737"/>
    </source>
</evidence>
<keyword evidence="15" id="KW-1185">Reference proteome</keyword>
<keyword evidence="4 10" id="KW-0862">Zinc</keyword>
<dbReference type="InterPro" id="IPR017970">
    <property type="entry name" value="Homeobox_CS"/>
</dbReference>
<accession>A0A8B7XW25</accession>
<dbReference type="PROSITE" id="PS50071">
    <property type="entry name" value="HOMEOBOX_2"/>
    <property type="match status" value="1"/>
</dbReference>
<dbReference type="GO" id="GO:0000981">
    <property type="term" value="F:DNA-binding transcription factor activity, RNA polymerase II-specific"/>
    <property type="evidence" value="ECO:0007669"/>
    <property type="project" value="InterPro"/>
</dbReference>
<proteinExistence type="predicted"/>
<dbReference type="InterPro" id="IPR001781">
    <property type="entry name" value="Znf_LIM"/>
</dbReference>
<dbReference type="InterPro" id="IPR009057">
    <property type="entry name" value="Homeodomain-like_sf"/>
</dbReference>
<feature type="domain" description="Homeobox" evidence="14">
    <location>
        <begin position="303"/>
        <end position="363"/>
    </location>
</feature>
<keyword evidence="8 9" id="KW-0539">Nucleus</keyword>
<keyword evidence="2 10" id="KW-0479">Metal-binding</keyword>
<dbReference type="SUPFAM" id="SSF57716">
    <property type="entry name" value="Glucocorticoid receptor-like (DNA-binding domain)"/>
    <property type="match status" value="2"/>
</dbReference>
<feature type="compositionally biased region" description="Low complexity" evidence="12">
    <location>
        <begin position="389"/>
        <end position="411"/>
    </location>
</feature>
<comment type="subcellular location">
    <subcellularLocation>
        <location evidence="1 9 11">Nucleus</location>
    </subcellularLocation>
</comment>
<feature type="domain" description="LIM zinc-binding" evidence="13">
    <location>
        <begin position="137"/>
        <end position="199"/>
    </location>
</feature>
<feature type="compositionally biased region" description="Low complexity" evidence="12">
    <location>
        <begin position="210"/>
        <end position="228"/>
    </location>
</feature>
<evidence type="ECO:0000256" key="9">
    <source>
        <dbReference type="PROSITE-ProRule" id="PRU00108"/>
    </source>
</evidence>
<dbReference type="RefSeq" id="XP_022085069.1">
    <property type="nucleotide sequence ID" value="XM_022229377.1"/>
</dbReference>
<dbReference type="InterPro" id="IPR001356">
    <property type="entry name" value="HD"/>
</dbReference>
<sequence>MYFTLQPVKMPQSVATENREQHGLDSGTACAERYRLDCDERGGGGAAPDRSPCSPTNRQQAQRLPPSYGKTGRACLCAGCGGPIEDRYYLLAADQQWHTDCLRCCECKIALDNELTCFAKDGGIYCKEHYFRRFGVKKCGRCGTGIAAHEMVMRARSLVYHLTCFTCAMCSMALTTGDYFGMRDAQVYCRLHYETAVLASPEHTRHQGEHQPLPSSQQQQQSQQQHHPGLAPGYQGPLTPGPSPPCAPSGPVGFYNGMGVGVHKGRPRKRKGLDSVGDYCRGLGSVDGHLGLDGDGYVTQQSQRTKRMRTSFKHHQLRTMKSYFSLNHNPDAKDLKQLAQKTGLTKRVLQVWFQNARAKYRRSLLKKEQGGGDKSVGSPSGQGELMPGNSVSSPSTNGRSSPTSTTGGVPSLHGGCDTSSGSEQGSVIMGSPVGDDGSGSYTSEGLSYSELKNASELSPAVADEVLTISAMPARSPNHTLAGDCLPSPNALNGSVLKTNLVDIFN</sequence>
<name>A0A8B7XW25_ACAPL</name>
<evidence type="ECO:0000256" key="8">
    <source>
        <dbReference type="ARBA" id="ARBA00023242"/>
    </source>
</evidence>
<evidence type="ECO:0000259" key="13">
    <source>
        <dbReference type="PROSITE" id="PS50023"/>
    </source>
</evidence>
<dbReference type="GeneID" id="110976265"/>
<dbReference type="PANTHER" id="PTHR24208">
    <property type="entry name" value="LIM/HOMEOBOX PROTEIN LHX"/>
    <property type="match status" value="1"/>
</dbReference>
<dbReference type="Gene3D" id="1.10.10.60">
    <property type="entry name" value="Homeodomain-like"/>
    <property type="match status" value="1"/>
</dbReference>
<keyword evidence="7 9" id="KW-0371">Homeobox</keyword>
<dbReference type="FunFam" id="2.10.110.10:FF:000033">
    <property type="entry name" value="LIM/homeobox protein Lhx9 isoform X2"/>
    <property type="match status" value="1"/>
</dbReference>
<dbReference type="CDD" id="cd00086">
    <property type="entry name" value="homeodomain"/>
    <property type="match status" value="1"/>
</dbReference>